<feature type="coiled-coil region" evidence="2">
    <location>
        <begin position="793"/>
        <end position="820"/>
    </location>
</feature>
<name>A0A7J5AG41_9FLAO</name>
<comment type="caution">
    <text evidence="5">The sequence shown here is derived from an EMBL/GenBank/DDBJ whole genome shotgun (WGS) entry which is preliminary data.</text>
</comment>
<dbReference type="SUPFAM" id="SSF63829">
    <property type="entry name" value="Calcium-dependent phosphotriesterase"/>
    <property type="match status" value="1"/>
</dbReference>
<dbReference type="InterPro" id="IPR011123">
    <property type="entry name" value="Y_Y_Y"/>
</dbReference>
<dbReference type="GO" id="GO:0003677">
    <property type="term" value="F:DNA binding"/>
    <property type="evidence" value="ECO:0007669"/>
    <property type="project" value="InterPro"/>
</dbReference>
<dbReference type="OrthoDB" id="358279at2"/>
<sequence>MALNNKLSFQFILLFFFSLGVFSQKKITPNWITNENGLSQGFISALHQDNNGFLWVGTKSGLNRFDGRTFKHFETDITSLQNNQIRSIKGNDEFILIATEGDLYLYLPIYNIFYPFKLDFGIGDIFKQNNNTFWLAGINGKIHKLSQVKKIDNKNINPNEYFKVETKQYVNINSYFKLTSFKNNILFFQQDSIFKTPVLFNLDNEKTFELPQITAQKISTNAKVGYTTFDNKILVYTNKYIYIHKAKTNNWIKLPVNFKILNAISLPKNEMVVFSTLNEYLFFDYESIKKGLDYKNASYIFKTKKTSFYNVLEDNSNNIWIGSSGYGLMKFNIRQLKIQHYFKGKSIYAKPFISNKETVHFYNPTTEENLLIKGKDSIEYKLIKNFCDNNREVEFVQNKKLTLGISVHPKILKVYKLNQNKFIPFKELPINFNFHKRFFEIDSTSNQLIILMGNKIKLIDLTYGNEKVYSLHQDYDFLSFLVINENEYWIGTQQGLLHIEISNNKIHKRLFTINNSNLANNNVASLHIDKHNSNILWIGTKGGGLHKHYIDNNNFERIGIKNKFPNNTIYGILEDNYHNLWLSTNKGIISYNKTTHNLKNFLKDDGLQGNEYNTFAFGQSNKGTFYFGGINGLNSFKPKDLKLNTKIPKAFITELKINNKHIKKELSSEFLKSINLNHNENNISLKFAATEFTAPFKNKFSYYLENAEKEWTHTTNENTANYLNLKPGNYSFILKSSNNDGIWSNDVTTLNIKISPPWYRTNFAYIFYFIVFSSLLLYIIKIRENKINRLRKYENTKLEKQLLETQIANKQKDLMDLASTISENTKWRDYLLNSLKKIKDSKGKTKEKNLNELVNEIKVKTSIEKNRLEYQNKIDILNNEFYTNLLNSYPNLTKNELRLCSLLKLELSSKEIAQIQNIELQSVYINRSRLRKKLKLDSNINLVSTLRKF</sequence>
<feature type="transmembrane region" description="Helical" evidence="3">
    <location>
        <begin position="763"/>
        <end position="782"/>
    </location>
</feature>
<keyword evidence="3" id="KW-1133">Transmembrane helix</keyword>
<evidence type="ECO:0000259" key="4">
    <source>
        <dbReference type="Pfam" id="PF07495"/>
    </source>
</evidence>
<dbReference type="InterPro" id="IPR036388">
    <property type="entry name" value="WH-like_DNA-bd_sf"/>
</dbReference>
<dbReference type="SUPFAM" id="SSF46894">
    <property type="entry name" value="C-terminal effector domain of the bipartite response regulators"/>
    <property type="match status" value="1"/>
</dbReference>
<dbReference type="Gene3D" id="2.60.40.10">
    <property type="entry name" value="Immunoglobulins"/>
    <property type="match status" value="1"/>
</dbReference>
<reference evidence="5 6" key="1">
    <citation type="submission" date="2019-09" db="EMBL/GenBank/DDBJ databases">
        <authorList>
            <person name="Cao W.R."/>
        </authorList>
    </citation>
    <scope>NUCLEOTIDE SEQUENCE [LARGE SCALE GENOMIC DNA]</scope>
    <source>
        <strain evidence="6">a4</strain>
    </source>
</reference>
<dbReference type="GO" id="GO:0006355">
    <property type="term" value="P:regulation of DNA-templated transcription"/>
    <property type="evidence" value="ECO:0007669"/>
    <property type="project" value="InterPro"/>
</dbReference>
<keyword evidence="6" id="KW-1185">Reference proteome</keyword>
<keyword evidence="2" id="KW-0175">Coiled coil</keyword>
<dbReference type="AlphaFoldDB" id="A0A7J5AG41"/>
<keyword evidence="1" id="KW-0597">Phosphoprotein</keyword>
<dbReference type="RefSeq" id="WP_150900144.1">
    <property type="nucleotide sequence ID" value="NZ_WAAU01000015.1"/>
</dbReference>
<dbReference type="InterPro" id="IPR015943">
    <property type="entry name" value="WD40/YVTN_repeat-like_dom_sf"/>
</dbReference>
<evidence type="ECO:0000313" key="6">
    <source>
        <dbReference type="Proteomes" id="UP000467305"/>
    </source>
</evidence>
<accession>A0A7J5AG41</accession>
<dbReference type="EMBL" id="WAAU01000015">
    <property type="protein sequence ID" value="KAB1156453.1"/>
    <property type="molecule type" value="Genomic_DNA"/>
</dbReference>
<dbReference type="InterPro" id="IPR016032">
    <property type="entry name" value="Sig_transdc_resp-reg_C-effctor"/>
</dbReference>
<dbReference type="Gene3D" id="2.130.10.10">
    <property type="entry name" value="YVTN repeat-like/Quinoprotein amine dehydrogenase"/>
    <property type="match status" value="3"/>
</dbReference>
<dbReference type="GO" id="GO:0000155">
    <property type="term" value="F:phosphorelay sensor kinase activity"/>
    <property type="evidence" value="ECO:0007669"/>
    <property type="project" value="TreeGrafter"/>
</dbReference>
<evidence type="ECO:0000313" key="5">
    <source>
        <dbReference type="EMBL" id="KAB1156453.1"/>
    </source>
</evidence>
<gene>
    <name evidence="5" type="ORF">F7018_11120</name>
</gene>
<keyword evidence="3" id="KW-0472">Membrane</keyword>
<evidence type="ECO:0000256" key="2">
    <source>
        <dbReference type="SAM" id="Coils"/>
    </source>
</evidence>
<dbReference type="InterPro" id="IPR011110">
    <property type="entry name" value="Reg_prop"/>
</dbReference>
<dbReference type="PANTHER" id="PTHR43547">
    <property type="entry name" value="TWO-COMPONENT HISTIDINE KINASE"/>
    <property type="match status" value="1"/>
</dbReference>
<dbReference type="Proteomes" id="UP000467305">
    <property type="component" value="Unassembled WGS sequence"/>
</dbReference>
<evidence type="ECO:0000256" key="3">
    <source>
        <dbReference type="SAM" id="Phobius"/>
    </source>
</evidence>
<protein>
    <recommendedName>
        <fullName evidence="4">Two component regulator three Y domain-containing protein</fullName>
    </recommendedName>
</protein>
<keyword evidence="3" id="KW-0812">Transmembrane</keyword>
<dbReference type="InterPro" id="IPR013783">
    <property type="entry name" value="Ig-like_fold"/>
</dbReference>
<dbReference type="PANTHER" id="PTHR43547:SF2">
    <property type="entry name" value="HYBRID SIGNAL TRANSDUCTION HISTIDINE KINASE C"/>
    <property type="match status" value="1"/>
</dbReference>
<dbReference type="Pfam" id="PF07495">
    <property type="entry name" value="Y_Y_Y"/>
    <property type="match status" value="1"/>
</dbReference>
<dbReference type="Gene3D" id="1.10.10.10">
    <property type="entry name" value="Winged helix-like DNA-binding domain superfamily/Winged helix DNA-binding domain"/>
    <property type="match status" value="1"/>
</dbReference>
<dbReference type="Pfam" id="PF07494">
    <property type="entry name" value="Reg_prop"/>
    <property type="match status" value="2"/>
</dbReference>
<organism evidence="5 6">
    <name type="scientific">Tenacibaculum aiptasiae</name>
    <dbReference type="NCBI Taxonomy" id="426481"/>
    <lineage>
        <taxon>Bacteria</taxon>
        <taxon>Pseudomonadati</taxon>
        <taxon>Bacteroidota</taxon>
        <taxon>Flavobacteriia</taxon>
        <taxon>Flavobacteriales</taxon>
        <taxon>Flavobacteriaceae</taxon>
        <taxon>Tenacibaculum</taxon>
    </lineage>
</organism>
<proteinExistence type="predicted"/>
<feature type="domain" description="Two component regulator three Y" evidence="4">
    <location>
        <begin position="692"/>
        <end position="754"/>
    </location>
</feature>
<dbReference type="CDD" id="cd00146">
    <property type="entry name" value="PKD"/>
    <property type="match status" value="1"/>
</dbReference>
<evidence type="ECO:0000256" key="1">
    <source>
        <dbReference type="ARBA" id="ARBA00022553"/>
    </source>
</evidence>